<dbReference type="HOGENOM" id="CLU_100562_1_1_5"/>
<evidence type="ECO:0000313" key="3">
    <source>
        <dbReference type="Proteomes" id="UP000004728"/>
    </source>
</evidence>
<proteinExistence type="predicted"/>
<comment type="caution">
    <text evidence="2">The sequence shown here is derived from an EMBL/GenBank/DDBJ whole genome shotgun (WGS) entry which is preliminary data.</text>
</comment>
<protein>
    <submittedName>
        <fullName evidence="2">Uncharacterized protein</fullName>
    </submittedName>
</protein>
<dbReference type="STRING" id="983920.Y88_1272"/>
<dbReference type="AlphaFoldDB" id="F1Z815"/>
<name>F1Z815_9SPHN</name>
<organism evidence="2 3">
    <name type="scientific">Novosphingobium nitrogenifigens DSM 19370</name>
    <dbReference type="NCBI Taxonomy" id="983920"/>
    <lineage>
        <taxon>Bacteria</taxon>
        <taxon>Pseudomonadati</taxon>
        <taxon>Pseudomonadota</taxon>
        <taxon>Alphaproteobacteria</taxon>
        <taxon>Sphingomonadales</taxon>
        <taxon>Sphingomonadaceae</taxon>
        <taxon>Novosphingobium</taxon>
    </lineage>
</organism>
<dbReference type="Proteomes" id="UP000004728">
    <property type="component" value="Unassembled WGS sequence"/>
</dbReference>
<accession>F1Z815</accession>
<evidence type="ECO:0000313" key="2">
    <source>
        <dbReference type="EMBL" id="EGD59210.1"/>
    </source>
</evidence>
<gene>
    <name evidence="2" type="ORF">Y88_1272</name>
</gene>
<sequence>MSPRSTPRRIARRIALSACACALVGGAAQARDMLGVWNDWGAFRDPAVPRCYAIAMALPQPGSHRPSQPYTTVATWPKRGIRGELHIHLSRPLAAGSPVALIIGSAKFALKPGGIDAWAMDGRMDAAIIAAMRSGSEMTVLAKGSDGHTMRDAYRLAGAASAMDAASLGCANA</sequence>
<evidence type="ECO:0000256" key="1">
    <source>
        <dbReference type="SAM" id="SignalP"/>
    </source>
</evidence>
<dbReference type="RefSeq" id="WP_008065354.1">
    <property type="nucleotide sequence ID" value="NZ_AQWK01000001.1"/>
</dbReference>
<keyword evidence="1" id="KW-0732">Signal</keyword>
<dbReference type="InParanoid" id="F1Z815"/>
<dbReference type="OrthoDB" id="7426653at2"/>
<dbReference type="eggNOG" id="COG5342">
    <property type="taxonomic scope" value="Bacteria"/>
</dbReference>
<reference evidence="2 3" key="1">
    <citation type="journal article" date="2012" name="J. Bacteriol.">
        <title>Draft Genome Sequence of Novosphingobium nitrogenifigens Y88T.</title>
        <authorList>
            <person name="Strabala T.J."/>
            <person name="Macdonald L."/>
            <person name="Liu V."/>
            <person name="Smit A.M."/>
        </authorList>
    </citation>
    <scope>NUCLEOTIDE SEQUENCE [LARGE SCALE GENOMIC DNA]</scope>
    <source>
        <strain evidence="2 3">DSM 19370</strain>
    </source>
</reference>
<keyword evidence="3" id="KW-1185">Reference proteome</keyword>
<feature type="signal peptide" evidence="1">
    <location>
        <begin position="1"/>
        <end position="30"/>
    </location>
</feature>
<feature type="chain" id="PRO_5003277608" evidence="1">
    <location>
        <begin position="31"/>
        <end position="173"/>
    </location>
</feature>
<dbReference type="EMBL" id="AEWJ01000037">
    <property type="protein sequence ID" value="EGD59210.1"/>
    <property type="molecule type" value="Genomic_DNA"/>
</dbReference>